<accession>A0A8B6EIF4</accession>
<dbReference type="AlphaFoldDB" id="A0A8B6EIF4"/>
<proteinExistence type="predicted"/>
<sequence>MLVAGSMILHYRSRKLIHHPSLADFGPKRQIVVATKSGKEKDQKTSTKHKRKEKDREKRKLERRQSVAVMETVKNSAKKRNKASHILKSPKYMKSSNRKLVSETPSHKQKGQNMWKRLEKERRRTQSVIDIKVVAESPVKLDVVEKQGPSEKKQATRRSFYSAGPVNRSRSLTNSLELADRIAGRTSNFVKKAKRQSLFNLKSPDRNSSFLLSQLMSSPGSVRKTPGKKLSLSKALQSPCQNTRSKTPSKALSSQKSLFKEKSPKRSIKKLSFTPVKMSSQEVLIPDSPCLNTRSHTPSKGQRVTGTPSRSLTTNTLLMSPSQNTRSKITSTPTRHSVKAKLFMKSPENKTGSKTPMKFASLGEPQRGKRALNLTDVEIEANDAIVVLANQNLGAADQSAYQIETKSEKEINIQPQTEKTPSPSKRMVVKTPSSIDSWPRKKKWTKIKYSESPKLKIDEQNIVEENGSSKSSQSNGSSSGDDEVGIRINDKLDTDDRLQLDLNNEKSDNFMFCKPRTSSKRSYAVSPEGKSYGSPAKRRCFSPLKNKLKKQDMNSGTLDDGEKILLKTFGKRNLSISPEKYLSSPNKRQRISLKSIESPKQRFSLHSQLLSKNFSSTSDVLSSQGFDTNLLSSQGSVKSQDFLSLTSNDSMDYFSASNDEVFLSPTRRSRNLASSQSQETESAKLTDLSNISFVRTDSPVFGSSKKKKLEKSRLKSLEIVGDQDVEDDIKTIKSPCSKLLQSEDGSSKISPSARKYSPSVSAKSLCHLISSPILNSPATREGKEDGSPKIDQDSLNIRRQKMSGRIRRSLMQN</sequence>
<feature type="compositionally biased region" description="Polar residues" evidence="1">
    <location>
        <begin position="290"/>
        <end position="315"/>
    </location>
</feature>
<feature type="region of interest" description="Disordered" evidence="1">
    <location>
        <begin position="287"/>
        <end position="315"/>
    </location>
</feature>
<feature type="compositionally biased region" description="Basic and acidic residues" evidence="1">
    <location>
        <begin position="54"/>
        <end position="65"/>
    </location>
</feature>
<feature type="region of interest" description="Disordered" evidence="1">
    <location>
        <begin position="234"/>
        <end position="273"/>
    </location>
</feature>
<evidence type="ECO:0000256" key="1">
    <source>
        <dbReference type="SAM" id="MobiDB-lite"/>
    </source>
</evidence>
<reference evidence="2" key="1">
    <citation type="submission" date="2018-11" db="EMBL/GenBank/DDBJ databases">
        <authorList>
            <person name="Alioto T."/>
            <person name="Alioto T."/>
        </authorList>
    </citation>
    <scope>NUCLEOTIDE SEQUENCE</scope>
</reference>
<feature type="compositionally biased region" description="Low complexity" evidence="1">
    <location>
        <begin position="468"/>
        <end position="479"/>
    </location>
</feature>
<protein>
    <submittedName>
        <fullName evidence="2">Uncharacterized protein</fullName>
    </submittedName>
</protein>
<keyword evidence="3" id="KW-1185">Reference proteome</keyword>
<feature type="compositionally biased region" description="Basic residues" evidence="1">
    <location>
        <begin position="798"/>
        <end position="813"/>
    </location>
</feature>
<dbReference type="Proteomes" id="UP000596742">
    <property type="component" value="Unassembled WGS sequence"/>
</dbReference>
<feature type="region of interest" description="Disordered" evidence="1">
    <location>
        <begin position="24"/>
        <end position="114"/>
    </location>
</feature>
<gene>
    <name evidence="2" type="ORF">MGAL_10B070803</name>
</gene>
<feature type="region of interest" description="Disordered" evidence="1">
    <location>
        <begin position="773"/>
        <end position="813"/>
    </location>
</feature>
<feature type="compositionally biased region" description="Basic residues" evidence="1">
    <location>
        <begin position="76"/>
        <end position="85"/>
    </location>
</feature>
<name>A0A8B6EIF4_MYTGA</name>
<feature type="compositionally biased region" description="Polar residues" evidence="1">
    <location>
        <begin position="413"/>
        <end position="423"/>
    </location>
</feature>
<feature type="region of interest" description="Disordered" evidence="1">
    <location>
        <begin position="458"/>
        <end position="485"/>
    </location>
</feature>
<feature type="region of interest" description="Disordered" evidence="1">
    <location>
        <begin position="406"/>
        <end position="436"/>
    </location>
</feature>
<comment type="caution">
    <text evidence="2">The sequence shown here is derived from an EMBL/GenBank/DDBJ whole genome shotgun (WGS) entry which is preliminary data.</text>
</comment>
<feature type="compositionally biased region" description="Basic and acidic residues" evidence="1">
    <location>
        <begin position="780"/>
        <end position="792"/>
    </location>
</feature>
<evidence type="ECO:0000313" key="3">
    <source>
        <dbReference type="Proteomes" id="UP000596742"/>
    </source>
</evidence>
<organism evidence="2 3">
    <name type="scientific">Mytilus galloprovincialis</name>
    <name type="common">Mediterranean mussel</name>
    <dbReference type="NCBI Taxonomy" id="29158"/>
    <lineage>
        <taxon>Eukaryota</taxon>
        <taxon>Metazoa</taxon>
        <taxon>Spiralia</taxon>
        <taxon>Lophotrochozoa</taxon>
        <taxon>Mollusca</taxon>
        <taxon>Bivalvia</taxon>
        <taxon>Autobranchia</taxon>
        <taxon>Pteriomorphia</taxon>
        <taxon>Mytilida</taxon>
        <taxon>Mytiloidea</taxon>
        <taxon>Mytilidae</taxon>
        <taxon>Mytilinae</taxon>
        <taxon>Mytilus</taxon>
    </lineage>
</organism>
<evidence type="ECO:0000313" key="2">
    <source>
        <dbReference type="EMBL" id="VDI34386.1"/>
    </source>
</evidence>
<feature type="region of interest" description="Disordered" evidence="1">
    <location>
        <begin position="146"/>
        <end position="166"/>
    </location>
</feature>
<feature type="region of interest" description="Disordered" evidence="1">
    <location>
        <begin position="517"/>
        <end position="537"/>
    </location>
</feature>
<dbReference type="EMBL" id="UYJE01005144">
    <property type="protein sequence ID" value="VDI34386.1"/>
    <property type="molecule type" value="Genomic_DNA"/>
</dbReference>
<dbReference type="OrthoDB" id="5812172at2759"/>
<feature type="compositionally biased region" description="Polar residues" evidence="1">
    <location>
        <begin position="234"/>
        <end position="257"/>
    </location>
</feature>